<organism evidence="2 3">
    <name type="scientific">Candidatus Shapirobacteria bacterium CG03_land_8_20_14_0_80_39_12</name>
    <dbReference type="NCBI Taxonomy" id="1974879"/>
    <lineage>
        <taxon>Bacteria</taxon>
        <taxon>Candidatus Shapironibacteriota</taxon>
    </lineage>
</organism>
<evidence type="ECO:0000313" key="2">
    <source>
        <dbReference type="EMBL" id="PIV00582.1"/>
    </source>
</evidence>
<dbReference type="Proteomes" id="UP000229631">
    <property type="component" value="Unassembled WGS sequence"/>
</dbReference>
<dbReference type="EMBL" id="PEVC01000048">
    <property type="protein sequence ID" value="PIV00582.1"/>
    <property type="molecule type" value="Genomic_DNA"/>
</dbReference>
<feature type="transmembrane region" description="Helical" evidence="1">
    <location>
        <begin position="129"/>
        <end position="147"/>
    </location>
</feature>
<proteinExistence type="predicted"/>
<name>A0A2M7BBU3_9BACT</name>
<feature type="transmembrane region" description="Helical" evidence="1">
    <location>
        <begin position="331"/>
        <end position="348"/>
    </location>
</feature>
<accession>A0A2M7BBU3</accession>
<dbReference type="AlphaFoldDB" id="A0A2M7BBU3"/>
<evidence type="ECO:0000313" key="3">
    <source>
        <dbReference type="Proteomes" id="UP000229631"/>
    </source>
</evidence>
<feature type="transmembrane region" description="Helical" evidence="1">
    <location>
        <begin position="200"/>
        <end position="219"/>
    </location>
</feature>
<keyword evidence="1" id="KW-0472">Membrane</keyword>
<evidence type="ECO:0008006" key="4">
    <source>
        <dbReference type="Google" id="ProtNLM"/>
    </source>
</evidence>
<gene>
    <name evidence="2" type="ORF">COS54_02680</name>
</gene>
<feature type="transmembrane region" description="Helical" evidence="1">
    <location>
        <begin position="307"/>
        <end position="324"/>
    </location>
</feature>
<keyword evidence="1" id="KW-1133">Transmembrane helix</keyword>
<feature type="transmembrane region" description="Helical" evidence="1">
    <location>
        <begin position="258"/>
        <end position="275"/>
    </location>
</feature>
<feature type="transmembrane region" description="Helical" evidence="1">
    <location>
        <begin position="282"/>
        <end position="301"/>
    </location>
</feature>
<evidence type="ECO:0000256" key="1">
    <source>
        <dbReference type="SAM" id="Phobius"/>
    </source>
</evidence>
<feature type="transmembrane region" description="Helical" evidence="1">
    <location>
        <begin position="74"/>
        <end position="93"/>
    </location>
</feature>
<reference evidence="3" key="1">
    <citation type="submission" date="2017-09" db="EMBL/GenBank/DDBJ databases">
        <title>Depth-based differentiation of microbial function through sediment-hosted aquifers and enrichment of novel symbionts in the deep terrestrial subsurface.</title>
        <authorList>
            <person name="Probst A.J."/>
            <person name="Ladd B."/>
            <person name="Jarett J.K."/>
            <person name="Geller-Mcgrath D.E."/>
            <person name="Sieber C.M.K."/>
            <person name="Emerson J.B."/>
            <person name="Anantharaman K."/>
            <person name="Thomas B.C."/>
            <person name="Malmstrom R."/>
            <person name="Stieglmeier M."/>
            <person name="Klingl A."/>
            <person name="Woyke T."/>
            <person name="Ryan C.M."/>
            <person name="Banfield J.F."/>
        </authorList>
    </citation>
    <scope>NUCLEOTIDE SEQUENCE [LARGE SCALE GENOMIC DNA]</scope>
</reference>
<sequence length="488" mass="56276">MKHFLRQNRFILLVLFVTLLFRLPSLFEPYWYGDEGIYLTIGLALRKGFLLYRDVFDNKPPLFYLLPAAVNGTIFWFRFLLLSSVLASIYFFYQMSQKLLSGKEIPAKAVTVIFAALTTLRLLEGNIANAEIFILLPTVLGLFLVFSNQKEKPFLYFLAGLLLGLGFLLKLPALFDFLALMVFLLFFTGGKIIKIGRKEILLVLGYLLPFVFTCLFFWLKGILGLFLNSAIVQTFGYLSSWKTGSHVFSLIALLKTDLAIKGTIILSLLFLFWILRKKLLPAALFVFIWLLFSLFGATLSGRPYPHYLVQIIPPLTLLAGLIFLEKKKTITLIAASFFLLLGLTLYRYRFWYYPTISYYQNFAQFALGQKTKNDYFSYFGKNVPALYRLGQIIDTSSLPNEKIFIWADEPSIYALSRRLPATPYLVAYHILDLHREEKTLTKLEANKPKLIIVDEKIKRLPSLVIFIQNNYLEMKSMNNFTVYLKRGI</sequence>
<protein>
    <recommendedName>
        <fullName evidence="4">Glycosyltransferase RgtA/B/C/D-like domain-containing protein</fullName>
    </recommendedName>
</protein>
<comment type="caution">
    <text evidence="2">The sequence shown here is derived from an EMBL/GenBank/DDBJ whole genome shotgun (WGS) entry which is preliminary data.</text>
</comment>
<feature type="transmembrane region" description="Helical" evidence="1">
    <location>
        <begin position="154"/>
        <end position="171"/>
    </location>
</feature>
<keyword evidence="1" id="KW-0812">Transmembrane</keyword>